<dbReference type="InParanoid" id="K1QS11"/>
<evidence type="ECO:0000313" key="1">
    <source>
        <dbReference type="EMBL" id="EKC39707.1"/>
    </source>
</evidence>
<organism evidence="1">
    <name type="scientific">Magallana gigas</name>
    <name type="common">Pacific oyster</name>
    <name type="synonym">Crassostrea gigas</name>
    <dbReference type="NCBI Taxonomy" id="29159"/>
    <lineage>
        <taxon>Eukaryota</taxon>
        <taxon>Metazoa</taxon>
        <taxon>Spiralia</taxon>
        <taxon>Lophotrochozoa</taxon>
        <taxon>Mollusca</taxon>
        <taxon>Bivalvia</taxon>
        <taxon>Autobranchia</taxon>
        <taxon>Pteriomorphia</taxon>
        <taxon>Ostreida</taxon>
        <taxon>Ostreoidea</taxon>
        <taxon>Ostreidae</taxon>
        <taxon>Magallana</taxon>
    </lineage>
</organism>
<gene>
    <name evidence="1" type="ORF">CGI_10021584</name>
</gene>
<dbReference type="PANTHER" id="PTHR39953">
    <property type="entry name" value="RE54151P"/>
    <property type="match status" value="1"/>
</dbReference>
<accession>K1QS11</accession>
<dbReference type="GO" id="GO:0008270">
    <property type="term" value="F:zinc ion binding"/>
    <property type="evidence" value="ECO:0007669"/>
    <property type="project" value="InterPro"/>
</dbReference>
<protein>
    <submittedName>
        <fullName evidence="1">Uncharacterized protein</fullName>
    </submittedName>
</protein>
<dbReference type="PANTHER" id="PTHR39953:SF1">
    <property type="entry name" value="RE54151P"/>
    <property type="match status" value="1"/>
</dbReference>
<dbReference type="PROSITE" id="PS50966">
    <property type="entry name" value="ZF_SWIM"/>
    <property type="match status" value="1"/>
</dbReference>
<sequence>MALLVLYWVNYVEGHTKLTRKSEAAVESGRVLRFVVDELRVITACVQASMRDTSYKVQIYLDNEDTGVVKDATCQCPMGQYKCHHIAAALLFGYKRASKTDVKCSWLKHPKSAPPKSTVTMSDLYPPKQQEYKYTTAQTVTARPTRARVLTAFSTIVRQMTASPSTTRPDTALPIAARMLTARPTAVRPMTAHLTTACPETVPVMKARHTTACALTARSTTVRPTRVQPVTVHPTRAHLVTTCPPTDRPSTVNRSARLRITIKGLKDDALQGLKREKVMKVLTPEYLFSEESDINEE</sequence>
<dbReference type="HOGENOM" id="CLU_937666_0_0_1"/>
<dbReference type="Pfam" id="PF04434">
    <property type="entry name" value="SWIM"/>
    <property type="match status" value="1"/>
</dbReference>
<reference evidence="1" key="1">
    <citation type="journal article" date="2012" name="Nature">
        <title>The oyster genome reveals stress adaptation and complexity of shell formation.</title>
        <authorList>
            <person name="Zhang G."/>
            <person name="Fang X."/>
            <person name="Guo X."/>
            <person name="Li L."/>
            <person name="Luo R."/>
            <person name="Xu F."/>
            <person name="Yang P."/>
            <person name="Zhang L."/>
            <person name="Wang X."/>
            <person name="Qi H."/>
            <person name="Xiong Z."/>
            <person name="Que H."/>
            <person name="Xie Y."/>
            <person name="Holland P.W."/>
            <person name="Paps J."/>
            <person name="Zhu Y."/>
            <person name="Wu F."/>
            <person name="Chen Y."/>
            <person name="Wang J."/>
            <person name="Peng C."/>
            <person name="Meng J."/>
            <person name="Yang L."/>
            <person name="Liu J."/>
            <person name="Wen B."/>
            <person name="Zhang N."/>
            <person name="Huang Z."/>
            <person name="Zhu Q."/>
            <person name="Feng Y."/>
            <person name="Mount A."/>
            <person name="Hedgecock D."/>
            <person name="Xu Z."/>
            <person name="Liu Y."/>
            <person name="Domazet-Loso T."/>
            <person name="Du Y."/>
            <person name="Sun X."/>
            <person name="Zhang S."/>
            <person name="Liu B."/>
            <person name="Cheng P."/>
            <person name="Jiang X."/>
            <person name="Li J."/>
            <person name="Fan D."/>
            <person name="Wang W."/>
            <person name="Fu W."/>
            <person name="Wang T."/>
            <person name="Wang B."/>
            <person name="Zhang J."/>
            <person name="Peng Z."/>
            <person name="Li Y."/>
            <person name="Li N."/>
            <person name="Wang J."/>
            <person name="Chen M."/>
            <person name="He Y."/>
            <person name="Tan F."/>
            <person name="Song X."/>
            <person name="Zheng Q."/>
            <person name="Huang R."/>
            <person name="Yang H."/>
            <person name="Du X."/>
            <person name="Chen L."/>
            <person name="Yang M."/>
            <person name="Gaffney P.M."/>
            <person name="Wang S."/>
            <person name="Luo L."/>
            <person name="She Z."/>
            <person name="Ming Y."/>
            <person name="Huang W."/>
            <person name="Zhang S."/>
            <person name="Huang B."/>
            <person name="Zhang Y."/>
            <person name="Qu T."/>
            <person name="Ni P."/>
            <person name="Miao G."/>
            <person name="Wang J."/>
            <person name="Wang Q."/>
            <person name="Steinberg C.E."/>
            <person name="Wang H."/>
            <person name="Li N."/>
            <person name="Qian L."/>
            <person name="Zhang G."/>
            <person name="Li Y."/>
            <person name="Yang H."/>
            <person name="Liu X."/>
            <person name="Wang J."/>
            <person name="Yin Y."/>
            <person name="Wang J."/>
        </authorList>
    </citation>
    <scope>NUCLEOTIDE SEQUENCE [LARGE SCALE GENOMIC DNA]</scope>
    <source>
        <strain evidence="1">05x7-T-G4-1.051#20</strain>
    </source>
</reference>
<proteinExistence type="predicted"/>
<dbReference type="EMBL" id="JH818749">
    <property type="protein sequence ID" value="EKC39707.1"/>
    <property type="molecule type" value="Genomic_DNA"/>
</dbReference>
<name>K1QS11_MAGGI</name>
<dbReference type="InterPro" id="IPR007527">
    <property type="entry name" value="Znf_SWIM"/>
</dbReference>
<dbReference type="AlphaFoldDB" id="K1QS11"/>